<dbReference type="Gene3D" id="1.25.40.10">
    <property type="entry name" value="Tetratricopeptide repeat domain"/>
    <property type="match status" value="1"/>
</dbReference>
<evidence type="ECO:0000256" key="7">
    <source>
        <dbReference type="ARBA" id="ARBA00022946"/>
    </source>
</evidence>
<dbReference type="NCBIfam" id="TIGR00756">
    <property type="entry name" value="PPR"/>
    <property type="match status" value="1"/>
</dbReference>
<dbReference type="InterPro" id="IPR011990">
    <property type="entry name" value="TPR-like_helical_dom_sf"/>
</dbReference>
<organism evidence="13 14">
    <name type="scientific">Octopus vulgaris</name>
    <name type="common">Common octopus</name>
    <dbReference type="NCBI Taxonomy" id="6645"/>
    <lineage>
        <taxon>Eukaryota</taxon>
        <taxon>Metazoa</taxon>
        <taxon>Spiralia</taxon>
        <taxon>Lophotrochozoa</taxon>
        <taxon>Mollusca</taxon>
        <taxon>Cephalopoda</taxon>
        <taxon>Coleoidea</taxon>
        <taxon>Octopodiformes</taxon>
        <taxon>Octopoda</taxon>
        <taxon>Incirrata</taxon>
        <taxon>Octopodidae</taxon>
        <taxon>Octopus</taxon>
    </lineage>
</organism>
<keyword evidence="7" id="KW-0809">Transit peptide</keyword>
<evidence type="ECO:0000256" key="1">
    <source>
        <dbReference type="ARBA" id="ARBA00004173"/>
    </source>
</evidence>
<dbReference type="GO" id="GO:0019843">
    <property type="term" value="F:rRNA binding"/>
    <property type="evidence" value="ECO:0007669"/>
    <property type="project" value="UniProtKB-KW"/>
</dbReference>
<keyword evidence="5" id="KW-0810">Translation regulation</keyword>
<accession>A0AA36BF04</accession>
<evidence type="ECO:0000256" key="11">
    <source>
        <dbReference type="ARBA" id="ARBA00035134"/>
    </source>
</evidence>
<evidence type="ECO:0000256" key="9">
    <source>
        <dbReference type="ARBA" id="ARBA00023128"/>
    </source>
</evidence>
<evidence type="ECO:0000256" key="4">
    <source>
        <dbReference type="ARBA" id="ARBA00022737"/>
    </source>
</evidence>
<keyword evidence="3" id="KW-0699">rRNA-binding</keyword>
<dbReference type="Pfam" id="PF13812">
    <property type="entry name" value="PPR_3"/>
    <property type="match status" value="1"/>
</dbReference>
<dbReference type="GO" id="GO:0006417">
    <property type="term" value="P:regulation of translation"/>
    <property type="evidence" value="ECO:0007669"/>
    <property type="project" value="UniProtKB-KW"/>
</dbReference>
<dbReference type="Pfam" id="PF22330">
    <property type="entry name" value="Rib_mS39_PPR"/>
    <property type="match status" value="1"/>
</dbReference>
<dbReference type="GO" id="GO:1990904">
    <property type="term" value="C:ribonucleoprotein complex"/>
    <property type="evidence" value="ECO:0007669"/>
    <property type="project" value="UniProtKB-KW"/>
</dbReference>
<dbReference type="PANTHER" id="PTHR16276">
    <property type="entry name" value="PENTATRICOPEPTIDE REPEAT DOMAIN-CONTAINING PROTEIN 3"/>
    <property type="match status" value="1"/>
</dbReference>
<protein>
    <recommendedName>
        <fullName evidence="11">Small ribosomal subunit protein mS39</fullName>
    </recommendedName>
</protein>
<dbReference type="GO" id="GO:0032543">
    <property type="term" value="P:mitochondrial translation"/>
    <property type="evidence" value="ECO:0007669"/>
    <property type="project" value="InterPro"/>
</dbReference>
<comment type="subcellular location">
    <subcellularLocation>
        <location evidence="1">Mitochondrion</location>
    </subcellularLocation>
</comment>
<dbReference type="EMBL" id="OX597827">
    <property type="protein sequence ID" value="CAI9733173.1"/>
    <property type="molecule type" value="Genomic_DNA"/>
</dbReference>
<proteinExistence type="inferred from homology"/>
<dbReference type="GO" id="GO:0005840">
    <property type="term" value="C:ribosome"/>
    <property type="evidence" value="ECO:0007669"/>
    <property type="project" value="UniProtKB-KW"/>
</dbReference>
<dbReference type="InterPro" id="IPR055063">
    <property type="entry name" value="Rib_mS39_PPR"/>
</dbReference>
<evidence type="ECO:0000256" key="8">
    <source>
        <dbReference type="ARBA" id="ARBA00022980"/>
    </source>
</evidence>
<evidence type="ECO:0000256" key="2">
    <source>
        <dbReference type="ARBA" id="ARBA00008551"/>
    </source>
</evidence>
<dbReference type="InterPro" id="IPR037387">
    <property type="entry name" value="PTCD3"/>
</dbReference>
<dbReference type="GO" id="GO:0043024">
    <property type="term" value="F:ribosomal small subunit binding"/>
    <property type="evidence" value="ECO:0007669"/>
    <property type="project" value="InterPro"/>
</dbReference>
<dbReference type="Proteomes" id="UP001162480">
    <property type="component" value="Chromosome 14"/>
</dbReference>
<comment type="similarity">
    <text evidence="2">Belongs to the mitochondrion-specific ribosomal protein mS39 family.</text>
</comment>
<reference evidence="13" key="1">
    <citation type="submission" date="2023-08" db="EMBL/GenBank/DDBJ databases">
        <authorList>
            <person name="Alioto T."/>
            <person name="Alioto T."/>
            <person name="Gomez Garrido J."/>
        </authorList>
    </citation>
    <scope>NUCLEOTIDE SEQUENCE</scope>
</reference>
<dbReference type="GO" id="GO:0005739">
    <property type="term" value="C:mitochondrion"/>
    <property type="evidence" value="ECO:0007669"/>
    <property type="project" value="UniProtKB-SubCell"/>
</dbReference>
<evidence type="ECO:0000256" key="6">
    <source>
        <dbReference type="ARBA" id="ARBA00022884"/>
    </source>
</evidence>
<feature type="repeat" description="PPR" evidence="12">
    <location>
        <begin position="238"/>
        <end position="272"/>
    </location>
</feature>
<evidence type="ECO:0000256" key="12">
    <source>
        <dbReference type="PROSITE-ProRule" id="PRU00708"/>
    </source>
</evidence>
<keyword evidence="4" id="KW-0677">Repeat</keyword>
<keyword evidence="9" id="KW-0496">Mitochondrion</keyword>
<keyword evidence="10" id="KW-0687">Ribonucleoprotein</keyword>
<keyword evidence="8" id="KW-0689">Ribosomal protein</keyword>
<evidence type="ECO:0000256" key="3">
    <source>
        <dbReference type="ARBA" id="ARBA00022730"/>
    </source>
</evidence>
<evidence type="ECO:0000256" key="10">
    <source>
        <dbReference type="ARBA" id="ARBA00023274"/>
    </source>
</evidence>
<dbReference type="AlphaFoldDB" id="A0AA36BF04"/>
<sequence>MSSTILSLKSLSKLAACCHLKQTVMVISSCQVVTQTKEKSRDLQKIVIPKRIKRGPTDILDALSQTVGKDYTAPAYRYIDDPYLIPTSTYAKRIYALSKASGRKTANYMLQKFPKNFSHNPAVPHVPSFMPHVEKGFHKAPANESTLLECVKLRKVTSAMSVYDRILAEGATVSSDVFQQLLDLLCIYNCQNVEVPLTPEEYFYQRDLDSSRNQRSIKNTWKQDGMAEKIFNDMTEKTPEAYCSLIQGAAKYYNMERAFNLYDEMKGKKLPVSLSAYNSLLHVAVYHGDTYPMKWNLILNLLKDMKSSKLQPNLATFNAVLNSLSRMTRFGKCRMIAHNVLTEMKNCGIEPSLASWSMFINIIYFNENVESQVIYQIMDHLKDKEMTLQHPADFDFFANAMAKCYIQIKDLELAYKIDEFLHCGSNYKFLGDAFKEGIYYSFFFRLICQFETLEKIMYYYDLFAPNMWTPNTLALSELLKAIQLHDGQEHLPRIWSDLVMFQFTRGEETGTIFKLMADESRPELLSQFADVAVKIIERWTEENDANIREFIVLTGELLGNMMVIVMKADRFSDAWNIFQLYEKHSPKLSNVPSESAMSMLLDGCLNEKHTKNLLQCVKTMNKIGYMIPKDKATKIKEELQLSEKDRYILDMCSSSVKKTDGE</sequence>
<dbReference type="PROSITE" id="PS51375">
    <property type="entry name" value="PPR"/>
    <property type="match status" value="1"/>
</dbReference>
<name>A0AA36BF04_OCTVU</name>
<evidence type="ECO:0000256" key="5">
    <source>
        <dbReference type="ARBA" id="ARBA00022845"/>
    </source>
</evidence>
<evidence type="ECO:0000313" key="14">
    <source>
        <dbReference type="Proteomes" id="UP001162480"/>
    </source>
</evidence>
<dbReference type="InterPro" id="IPR002885">
    <property type="entry name" value="PPR_rpt"/>
</dbReference>
<keyword evidence="14" id="KW-1185">Reference proteome</keyword>
<dbReference type="PANTHER" id="PTHR16276:SF1">
    <property type="entry name" value="SMALL RIBOSOMAL SUBUNIT PROTEIN MS39"/>
    <property type="match status" value="1"/>
</dbReference>
<keyword evidence="6" id="KW-0694">RNA-binding</keyword>
<gene>
    <name evidence="13" type="ORF">OCTVUL_1B024744</name>
</gene>
<evidence type="ECO:0000313" key="13">
    <source>
        <dbReference type="EMBL" id="CAI9733173.1"/>
    </source>
</evidence>